<keyword evidence="3" id="KW-1185">Reference proteome</keyword>
<proteinExistence type="predicted"/>
<evidence type="ECO:0000313" key="2">
    <source>
        <dbReference type="EMBL" id="MDO4841655.1"/>
    </source>
</evidence>
<name>A0AA43RJG9_9ACTN</name>
<dbReference type="InterPro" id="IPR035451">
    <property type="entry name" value="Ada-like_dom_sf"/>
</dbReference>
<evidence type="ECO:0000313" key="3">
    <source>
        <dbReference type="Proteomes" id="UP001168575"/>
    </source>
</evidence>
<reference evidence="2" key="1">
    <citation type="submission" date="2023-07" db="EMBL/GenBank/DDBJ databases">
        <title>Between Cages and Wild: Unraveling the Impact of Captivity on Animal Microbiomes and Antimicrobial Resistance.</title>
        <authorList>
            <person name="Schmartz G.P."/>
            <person name="Rehner J."/>
            <person name="Schuff M.J."/>
            <person name="Becker S.L."/>
            <person name="Kravczyk M."/>
            <person name="Gurevich A."/>
            <person name="Francke R."/>
            <person name="Mueller R."/>
            <person name="Keller V."/>
            <person name="Keller A."/>
        </authorList>
    </citation>
    <scope>NUCLEOTIDE SEQUENCE</scope>
    <source>
        <strain evidence="2">S12M_St_49</strain>
    </source>
</reference>
<protein>
    <submittedName>
        <fullName evidence="2">Uncharacterized protein</fullName>
    </submittedName>
</protein>
<dbReference type="EMBL" id="JAUMVS010000035">
    <property type="protein sequence ID" value="MDO4841655.1"/>
    <property type="molecule type" value="Genomic_DNA"/>
</dbReference>
<dbReference type="Proteomes" id="UP001168575">
    <property type="component" value="Unassembled WGS sequence"/>
</dbReference>
<evidence type="ECO:0000256" key="1">
    <source>
        <dbReference type="SAM" id="MobiDB-lite"/>
    </source>
</evidence>
<accession>A0AA43RJG9</accession>
<organism evidence="2 3">
    <name type="scientific">Phoenicibacter congonensis</name>
    <dbReference type="NCBI Taxonomy" id="1944646"/>
    <lineage>
        <taxon>Bacteria</taxon>
        <taxon>Bacillati</taxon>
        <taxon>Actinomycetota</taxon>
        <taxon>Coriobacteriia</taxon>
        <taxon>Eggerthellales</taxon>
        <taxon>Eggerthellaceae</taxon>
        <taxon>Phoenicibacter</taxon>
    </lineage>
</organism>
<dbReference type="Gene3D" id="3.40.10.10">
    <property type="entry name" value="DNA Methylphosphotriester Repair Domain"/>
    <property type="match status" value="1"/>
</dbReference>
<gene>
    <name evidence="2" type="ORF">Q3982_03145</name>
</gene>
<comment type="caution">
    <text evidence="2">The sequence shown here is derived from an EMBL/GenBank/DDBJ whole genome shotgun (WGS) entry which is preliminary data.</text>
</comment>
<feature type="region of interest" description="Disordered" evidence="1">
    <location>
        <begin position="150"/>
        <end position="181"/>
    </location>
</feature>
<dbReference type="SUPFAM" id="SSF57884">
    <property type="entry name" value="Ada DNA repair protein, N-terminal domain (N-Ada 10)"/>
    <property type="match status" value="1"/>
</dbReference>
<sequence>MYYFSKKSRRHIIHIAGCRHITVVAEENIGTFSNLKEAYREGYQMCQCCNPLNYQYRCESDELLEYSVQNGLSFKYTPKAISVETPRSHWKIALDDNSNHTMLYHQNTYHPGSTACELVPGYHCQQVVYATLLPYFQYIVKHDTYRWRNPLPVAPQKRPPAQKGTKRYRKEQKKARKQAKRASVKNVLRVIEALNITQ</sequence>
<feature type="compositionally biased region" description="Basic residues" evidence="1">
    <location>
        <begin position="164"/>
        <end position="181"/>
    </location>
</feature>
<dbReference type="AlphaFoldDB" id="A0AA43RJG9"/>